<evidence type="ECO:0000313" key="2">
    <source>
        <dbReference type="Proteomes" id="UP000186931"/>
    </source>
</evidence>
<reference evidence="1 2" key="1">
    <citation type="submission" date="2016-10" db="EMBL/GenBank/DDBJ databases">
        <title>Genome of airborne Acinetobacter sp. 5-2Ac02 in the hospital environment: Species near to Acinetobacter towneri.</title>
        <authorList>
            <person name="Barbosa B."/>
            <person name="Fernandez-Garcia L."/>
            <person name="Gato E."/>
            <person name="Leao R."/>
            <person name="Albano R."/>
            <person name="Fernandez B."/>
            <person name="Fernandez-Cuenca F."/>
            <person name="Marques E."/>
            <person name="Tomas M."/>
        </authorList>
    </citation>
    <scope>NUCLEOTIDE SEQUENCE [LARGE SCALE GENOMIC DNA]</scope>
    <source>
        <strain evidence="1 2">5-2Ac02</strain>
    </source>
</reference>
<comment type="caution">
    <text evidence="1">The sequence shown here is derived from an EMBL/GenBank/DDBJ whole genome shotgun (WGS) entry which is preliminary data.</text>
</comment>
<dbReference type="AlphaFoldDB" id="A0A1E8DZC5"/>
<dbReference type="EMBL" id="MKQS01000031">
    <property type="protein sequence ID" value="OFE42634.1"/>
    <property type="molecule type" value="Genomic_DNA"/>
</dbReference>
<dbReference type="STRING" id="202956.BJN41_13295"/>
<name>A0A1E8DZC5_9GAMM</name>
<protein>
    <submittedName>
        <fullName evidence="1">Uncharacterized protein</fullName>
    </submittedName>
</protein>
<evidence type="ECO:0000313" key="1">
    <source>
        <dbReference type="EMBL" id="OFE42634.1"/>
    </source>
</evidence>
<dbReference type="RefSeq" id="WP_070155549.1">
    <property type="nucleotide sequence ID" value="NZ_MKQS01000031.1"/>
</dbReference>
<accession>A0A1E8DZC5</accession>
<sequence>MNKQFFITEEQGEQLKGHNKFIEDIPFTNEDPIFNILLIATNQFIYAYQNFLEIMEVEFEKASSLLFKLYELLDKRRSMDESNEVITDIFQSFKWYIPFDDLCTIAKIINDKQLILEYLSTPKKEIVNAEEDFIEAIYFYIDKMTVWTSAINVINDRLKTSIKLKKSRKKHSIDIHKKGGLAKKAISQMKQRKAFELYEQGKYYSYAECAREIYQEVGVKDPRTIAIWLSKKYSKK</sequence>
<organism evidence="1 2">
    <name type="scientific">Acinetobacter towneri</name>
    <dbReference type="NCBI Taxonomy" id="202956"/>
    <lineage>
        <taxon>Bacteria</taxon>
        <taxon>Pseudomonadati</taxon>
        <taxon>Pseudomonadota</taxon>
        <taxon>Gammaproteobacteria</taxon>
        <taxon>Moraxellales</taxon>
        <taxon>Moraxellaceae</taxon>
        <taxon>Acinetobacter</taxon>
    </lineage>
</organism>
<dbReference type="Proteomes" id="UP000186931">
    <property type="component" value="Unassembled WGS sequence"/>
</dbReference>
<proteinExistence type="predicted"/>
<gene>
    <name evidence="1" type="ORF">BJN41_13295</name>
</gene>